<dbReference type="Proteomes" id="UP000594262">
    <property type="component" value="Unplaced"/>
</dbReference>
<organism evidence="1 2">
    <name type="scientific">Clytia hemisphaerica</name>
    <dbReference type="NCBI Taxonomy" id="252671"/>
    <lineage>
        <taxon>Eukaryota</taxon>
        <taxon>Metazoa</taxon>
        <taxon>Cnidaria</taxon>
        <taxon>Hydrozoa</taxon>
        <taxon>Hydroidolina</taxon>
        <taxon>Leptothecata</taxon>
        <taxon>Obeliida</taxon>
        <taxon>Clytiidae</taxon>
        <taxon>Clytia</taxon>
    </lineage>
</organism>
<accession>A0A7M5XPD1</accession>
<keyword evidence="2" id="KW-1185">Reference proteome</keyword>
<sequence>MEKALSMVAFPNNVINLLVRVNHLEVSKIGQLLDMCIVNVSDQSMNLDIQFDFCGSSIARELKKNDLLLLKKINITSTGAEIIGVASKTTTVLRFNTKDTRILFQLMDGHTVKKFLDWCGDVDNSSSAGILDMRYFKG</sequence>
<name>A0A7M5XPD1_9CNID</name>
<evidence type="ECO:0000313" key="1">
    <source>
        <dbReference type="EnsemblMetazoa" id="CLYHEMP025229.1"/>
    </source>
</evidence>
<evidence type="ECO:0000313" key="2">
    <source>
        <dbReference type="Proteomes" id="UP000594262"/>
    </source>
</evidence>
<reference evidence="1" key="1">
    <citation type="submission" date="2021-01" db="UniProtKB">
        <authorList>
            <consortium name="EnsemblMetazoa"/>
        </authorList>
    </citation>
    <scope>IDENTIFICATION</scope>
</reference>
<protein>
    <submittedName>
        <fullName evidence="1">Uncharacterized protein</fullName>
    </submittedName>
</protein>
<proteinExistence type="predicted"/>
<dbReference type="AlphaFoldDB" id="A0A7M5XPD1"/>
<dbReference type="EnsemblMetazoa" id="CLYHEMT025229.1">
    <property type="protein sequence ID" value="CLYHEMP025229.1"/>
    <property type="gene ID" value="CLYHEMG025229"/>
</dbReference>